<proteinExistence type="predicted"/>
<dbReference type="HOGENOM" id="CLU_538477_0_0_6"/>
<dbReference type="EC" id="2.1.1.45" evidence="2"/>
<protein>
    <submittedName>
        <fullName evidence="2">Thymidylate synthase</fullName>
        <ecNumber evidence="2">2.1.1.45</ecNumber>
    </submittedName>
</protein>
<dbReference type="GO" id="GO:0032259">
    <property type="term" value="P:methylation"/>
    <property type="evidence" value="ECO:0007669"/>
    <property type="project" value="UniProtKB-KW"/>
</dbReference>
<keyword evidence="2" id="KW-0489">Methyltransferase</keyword>
<comment type="caution">
    <text evidence="2">The sequence shown here is derived from an EMBL/GenBank/DDBJ whole genome shotgun (WGS) entry which is preliminary data.</text>
</comment>
<dbReference type="OrthoDB" id="6206338at2"/>
<feature type="chain" id="PRO_5002664925" evidence="1">
    <location>
        <begin position="20"/>
        <end position="506"/>
    </location>
</feature>
<evidence type="ECO:0000313" key="3">
    <source>
        <dbReference type="Proteomes" id="UP000005953"/>
    </source>
</evidence>
<keyword evidence="2" id="KW-0808">Transferase</keyword>
<dbReference type="Proteomes" id="UP000005953">
    <property type="component" value="Unassembled WGS sequence"/>
</dbReference>
<evidence type="ECO:0000313" key="2">
    <source>
        <dbReference type="EMBL" id="EAR11235.1"/>
    </source>
</evidence>
<dbReference type="AlphaFoldDB" id="A4B9D4"/>
<dbReference type="RefSeq" id="WP_008044758.1">
    <property type="nucleotide sequence ID" value="NZ_CH724151.1"/>
</dbReference>
<reference evidence="2 3" key="1">
    <citation type="submission" date="2006-02" db="EMBL/GenBank/DDBJ databases">
        <authorList>
            <person name="Pinhassi J."/>
            <person name="Pedros-Alio C."/>
            <person name="Ferriera S."/>
            <person name="Johnson J."/>
            <person name="Kravitz S."/>
            <person name="Halpern A."/>
            <person name="Remington K."/>
            <person name="Beeson K."/>
            <person name="Tran B."/>
            <person name="Rogers Y.-H."/>
            <person name="Friedman R."/>
            <person name="Venter J.C."/>
        </authorList>
    </citation>
    <scope>NUCLEOTIDE SEQUENCE [LARGE SCALE GENOMIC DNA]</scope>
    <source>
        <strain evidence="2 3">MED297</strain>
    </source>
</reference>
<name>A4B9D4_9GAMM</name>
<accession>A4B9D4</accession>
<feature type="signal peptide" evidence="1">
    <location>
        <begin position="1"/>
        <end position="19"/>
    </location>
</feature>
<dbReference type="EMBL" id="AAOE01000001">
    <property type="protein sequence ID" value="EAR11235.1"/>
    <property type="molecule type" value="Genomic_DNA"/>
</dbReference>
<keyword evidence="1" id="KW-0732">Signal</keyword>
<sequence>MKKTLLSVAIAATSFSATQAETFLANHPADQIHINDNAFYNPAFLYTTENQLTLTDQSQGQIGWVTEGFGQKLGVHLGQDADQFISGDFDTINEVDGATVDSSNLTAFTQLDDSLDLFWASTLGFGDLGVNLTVAANTNKDLVASDKASTHDNTVTYFFNGEDDVSLESGTNVYEFELDGNESKQTARYIGLDVGAKLNALPATVNLNFGLPKTTSSYDYSWTDTEVVDAAAGGTATARNTDTIKDITSSEVSGLRFDLSGTFDLTQSLMLRGGVMLNTQTAATSDESIVIEQDDTDLNAAGLTTDTEDTDRDSFELKNSLLGASVGARLTAQTGAIEVIVEGDLQVATEKDSSTYEIEQDTFVDELDNNNNTTGRTGVNEEQVDTTLSLNAPIRVSAEWAASEKWTWRAGVSTNLVSFESVQSETTAYKNSDDDATSFEVDYVNQTQDSTTLILPTLVNDFSLGFSYQPIDGVTFAAVFDKNMIENGLTSNGPITNASLSLTVRY</sequence>
<dbReference type="GO" id="GO:0004799">
    <property type="term" value="F:thymidylate synthase activity"/>
    <property type="evidence" value="ECO:0007669"/>
    <property type="project" value="UniProtKB-EC"/>
</dbReference>
<evidence type="ECO:0000256" key="1">
    <source>
        <dbReference type="SAM" id="SignalP"/>
    </source>
</evidence>
<organism evidence="2 3">
    <name type="scientific">Reinekea blandensis MED297</name>
    <dbReference type="NCBI Taxonomy" id="314283"/>
    <lineage>
        <taxon>Bacteria</taxon>
        <taxon>Pseudomonadati</taxon>
        <taxon>Pseudomonadota</taxon>
        <taxon>Gammaproteobacteria</taxon>
        <taxon>Oceanospirillales</taxon>
        <taxon>Saccharospirillaceae</taxon>
        <taxon>Reinekea</taxon>
    </lineage>
</organism>
<keyword evidence="3" id="KW-1185">Reference proteome</keyword>
<gene>
    <name evidence="2" type="ORF">MED297_20147</name>
</gene>